<evidence type="ECO:0000313" key="1">
    <source>
        <dbReference type="EMBL" id="HGZ43414.1"/>
    </source>
</evidence>
<keyword evidence="1" id="KW-0418">Kinase</keyword>
<dbReference type="Gene3D" id="3.40.50.300">
    <property type="entry name" value="P-loop containing nucleotide triphosphate hydrolases"/>
    <property type="match status" value="2"/>
</dbReference>
<gene>
    <name evidence="1" type="ORF">ENR23_08320</name>
</gene>
<organism evidence="1">
    <name type="scientific">Eiseniibacteriota bacterium</name>
    <dbReference type="NCBI Taxonomy" id="2212470"/>
    <lineage>
        <taxon>Bacteria</taxon>
        <taxon>Candidatus Eiseniibacteriota</taxon>
    </lineage>
</organism>
<comment type="caution">
    <text evidence="1">The sequence shown here is derived from an EMBL/GenBank/DDBJ whole genome shotgun (WGS) entry which is preliminary data.</text>
</comment>
<accession>A0A832I4G5</accession>
<dbReference type="SUPFAM" id="SSF52540">
    <property type="entry name" value="P-loop containing nucleoside triphosphate hydrolases"/>
    <property type="match status" value="1"/>
</dbReference>
<dbReference type="EMBL" id="DSQF01000017">
    <property type="protein sequence ID" value="HGZ43414.1"/>
    <property type="molecule type" value="Genomic_DNA"/>
</dbReference>
<protein>
    <submittedName>
        <fullName evidence="1">Tyrosine-protein kinase family protein</fullName>
    </submittedName>
</protein>
<dbReference type="PANTHER" id="PTHR32309:SF13">
    <property type="entry name" value="FERRIC ENTEROBACTIN TRANSPORT PROTEIN FEPE"/>
    <property type="match status" value="1"/>
</dbReference>
<dbReference type="InterPro" id="IPR050445">
    <property type="entry name" value="Bact_polysacc_biosynth/exp"/>
</dbReference>
<keyword evidence="1" id="KW-0808">Transferase</keyword>
<sequence>MSRILDALKKARGAAPPPAAVPPPTPVPAPVPAAFRPPGPAAAVRPAAPPPALAPWSLPTALPEDVQREMAALRVGLEAALGDRVPRVVAFHASVAGEGATSVARHFTLSLARGSEAPVLLVDAHAQRPTWTAARGAPPARDPEAARISVLPLAERHAAEGRILPGTLRDALDALAGGFEWIVVDGPPVLEAPDAPALAAAVDGVVLVVQAGRTKRPVLARSADILRKSGARILGTVLNRRRLEIPDFLYRRL</sequence>
<reference evidence="1" key="1">
    <citation type="journal article" date="2020" name="mSystems">
        <title>Genome- and Community-Level Interaction Insights into Carbon Utilization and Element Cycling Functions of Hydrothermarchaeota in Hydrothermal Sediment.</title>
        <authorList>
            <person name="Zhou Z."/>
            <person name="Liu Y."/>
            <person name="Xu W."/>
            <person name="Pan J."/>
            <person name="Luo Z.H."/>
            <person name="Li M."/>
        </authorList>
    </citation>
    <scope>NUCLEOTIDE SEQUENCE [LARGE SCALE GENOMIC DNA]</scope>
    <source>
        <strain evidence="1">SpSt-381</strain>
    </source>
</reference>
<dbReference type="InterPro" id="IPR027417">
    <property type="entry name" value="P-loop_NTPase"/>
</dbReference>
<dbReference type="GO" id="GO:0004713">
    <property type="term" value="F:protein tyrosine kinase activity"/>
    <property type="evidence" value="ECO:0007669"/>
    <property type="project" value="TreeGrafter"/>
</dbReference>
<name>A0A832I4G5_UNCEI</name>
<dbReference type="PANTHER" id="PTHR32309">
    <property type="entry name" value="TYROSINE-PROTEIN KINASE"/>
    <property type="match status" value="1"/>
</dbReference>
<dbReference type="GO" id="GO:0005886">
    <property type="term" value="C:plasma membrane"/>
    <property type="evidence" value="ECO:0007669"/>
    <property type="project" value="TreeGrafter"/>
</dbReference>
<dbReference type="AlphaFoldDB" id="A0A832I4G5"/>
<proteinExistence type="predicted"/>